<accession>S9PYF0</accession>
<reference evidence="7 8" key="1">
    <citation type="journal article" date="2011" name="Science">
        <title>Comparative functional genomics of the fission yeasts.</title>
        <authorList>
            <person name="Rhind N."/>
            <person name="Chen Z."/>
            <person name="Yassour M."/>
            <person name="Thompson D.A."/>
            <person name="Haas B.J."/>
            <person name="Habib N."/>
            <person name="Wapinski I."/>
            <person name="Roy S."/>
            <person name="Lin M.F."/>
            <person name="Heiman D.I."/>
            <person name="Young S.K."/>
            <person name="Furuya K."/>
            <person name="Guo Y."/>
            <person name="Pidoux A."/>
            <person name="Chen H.M."/>
            <person name="Robbertse B."/>
            <person name="Goldberg J.M."/>
            <person name="Aoki K."/>
            <person name="Bayne E.H."/>
            <person name="Berlin A.M."/>
            <person name="Desjardins C.A."/>
            <person name="Dobbs E."/>
            <person name="Dukaj L."/>
            <person name="Fan L."/>
            <person name="FitzGerald M.G."/>
            <person name="French C."/>
            <person name="Gujja S."/>
            <person name="Hansen K."/>
            <person name="Keifenheim D."/>
            <person name="Levin J.Z."/>
            <person name="Mosher R.A."/>
            <person name="Mueller C.A."/>
            <person name="Pfiffner J."/>
            <person name="Priest M."/>
            <person name="Russ C."/>
            <person name="Smialowska A."/>
            <person name="Swoboda P."/>
            <person name="Sykes S.M."/>
            <person name="Vaughn M."/>
            <person name="Vengrova S."/>
            <person name="Yoder R."/>
            <person name="Zeng Q."/>
            <person name="Allshire R."/>
            <person name="Baulcombe D."/>
            <person name="Birren B.W."/>
            <person name="Brown W."/>
            <person name="Ekwall K."/>
            <person name="Kellis M."/>
            <person name="Leatherwood J."/>
            <person name="Levin H."/>
            <person name="Margalit H."/>
            <person name="Martienssen R."/>
            <person name="Nieduszynski C.A."/>
            <person name="Spatafora J.W."/>
            <person name="Friedman N."/>
            <person name="Dalgaard J.Z."/>
            <person name="Baumann P."/>
            <person name="Niki H."/>
            <person name="Regev A."/>
            <person name="Nusbaum C."/>
        </authorList>
    </citation>
    <scope>NUCLEOTIDE SEQUENCE [LARGE SCALE GENOMIC DNA]</scope>
    <source>
        <strain evidence="8">yFS286</strain>
    </source>
</reference>
<dbReference type="AlphaFoldDB" id="S9PYF0"/>
<evidence type="ECO:0000256" key="3">
    <source>
        <dbReference type="ARBA" id="ARBA00022824"/>
    </source>
</evidence>
<dbReference type="OrthoDB" id="342024at2759"/>
<dbReference type="InterPro" id="IPR013244">
    <property type="entry name" value="Sec39_domain"/>
</dbReference>
<evidence type="ECO:0000256" key="5">
    <source>
        <dbReference type="SAM" id="MobiDB-lite"/>
    </source>
</evidence>
<evidence type="ECO:0000313" key="7">
    <source>
        <dbReference type="EMBL" id="EPX72987.1"/>
    </source>
</evidence>
<evidence type="ECO:0000256" key="4">
    <source>
        <dbReference type="ARBA" id="ARBA00022927"/>
    </source>
</evidence>
<dbReference type="GO" id="GO:0015031">
    <property type="term" value="P:protein transport"/>
    <property type="evidence" value="ECO:0007669"/>
    <property type="project" value="UniProtKB-KW"/>
</dbReference>
<keyword evidence="3" id="KW-0256">Endoplasmic reticulum</keyword>
<dbReference type="OMA" id="GMKRAYD"/>
<evidence type="ECO:0000256" key="1">
    <source>
        <dbReference type="ARBA" id="ARBA00004240"/>
    </source>
</evidence>
<dbReference type="GeneID" id="25029729"/>
<sequence>MEEEEEIGPRWYRLLAKSQKTYLLLYLITNANLSEAKFVYGTLSLTLENWLSLLVKFLPETTEPDVYIPYIDVENDQGEICNTLDVASTVKLPSDKLCQYRLRQMGLWESSLPSIQNVPQFYSIFSRKIVEETNQVQLAYLLMKSSQAPSEIREWSSGRFEVFHRLSQFTSVPVDLDEMEKASIRDVISLSFPILSVENCVAILSEVIFPFILSTESESEGSQNSWSYVWEKLLQLVKTDGLEILHELIIHWIIEDTKLQLMFMKVALSSLYICNETTSTSLSLGKRILASIQEKLRLTTTPYDNLLKVPVENSIEFFLSNDNNLTNPTSESVTLLSRILDAIPILETANVFPVPNVRACLNISNSDTAAQESFLQKYISSSLGELKSTDYNDWNNVFSFTLSWKSQSLFFNKIESNDISLIFLKLLLSTSNFNVLENMKDRLALPGIHPDILQDCMESNFYKNFRAASSMNKSRGKLNTAYKVLNVFSECISLTPTRRRLNSLINTVDLIKQYHFLIEKGKPLSPTQIEENLNPDKLLDFIITQDDRSYQQVDDLMALVIETYKACGKFEYTNAITQLHQITEQVVNRCVDAALLKSDLIMAKQLVEDRLVTLAESSVGMRKTIYKTCFRIGKTPLNDHLSREIRLEMLQLAIANAPKEELNDVVNYWTEFESNKERNETESDLDVDAFPELNESINYEELQENEDEYDFDKEWSLAAAEVDSPEKGDTDVNYNESGPTTRSSRELSHNEEEDIAKKVTETFTSGLGWVLGVPQN</sequence>
<evidence type="ECO:0000259" key="6">
    <source>
        <dbReference type="Pfam" id="PF08314"/>
    </source>
</evidence>
<gene>
    <name evidence="7" type="ORF">SOCG_00745</name>
</gene>
<feature type="region of interest" description="Disordered" evidence="5">
    <location>
        <begin position="722"/>
        <end position="754"/>
    </location>
</feature>
<dbReference type="RefSeq" id="XP_013018619.1">
    <property type="nucleotide sequence ID" value="XM_013163165.1"/>
</dbReference>
<dbReference type="VEuPathDB" id="FungiDB:SOCG_00745"/>
<dbReference type="GO" id="GO:0006890">
    <property type="term" value="P:retrograde vesicle-mediated transport, Golgi to endoplasmic reticulum"/>
    <property type="evidence" value="ECO:0007669"/>
    <property type="project" value="InterPro"/>
</dbReference>
<comment type="subcellular location">
    <subcellularLocation>
        <location evidence="1">Endoplasmic reticulum</location>
    </subcellularLocation>
</comment>
<feature type="compositionally biased region" description="Polar residues" evidence="5">
    <location>
        <begin position="732"/>
        <end position="742"/>
    </location>
</feature>
<dbReference type="PANTHER" id="PTHR40787">
    <property type="entry name" value="SECRETED PROTEIN"/>
    <property type="match status" value="1"/>
</dbReference>
<dbReference type="GO" id="GO:0005783">
    <property type="term" value="C:endoplasmic reticulum"/>
    <property type="evidence" value="ECO:0007669"/>
    <property type="project" value="UniProtKB-SubCell"/>
</dbReference>
<dbReference type="Pfam" id="PF08314">
    <property type="entry name" value="Sec39"/>
    <property type="match status" value="1"/>
</dbReference>
<keyword evidence="4" id="KW-0653">Protein transport</keyword>
<evidence type="ECO:0000313" key="8">
    <source>
        <dbReference type="Proteomes" id="UP000016088"/>
    </source>
</evidence>
<feature type="domain" description="Sec39" evidence="6">
    <location>
        <begin position="45"/>
        <end position="674"/>
    </location>
</feature>
<keyword evidence="8" id="KW-1185">Reference proteome</keyword>
<dbReference type="HOGENOM" id="CLU_375595_0_0_1"/>
<evidence type="ECO:0000256" key="2">
    <source>
        <dbReference type="ARBA" id="ARBA00022448"/>
    </source>
</evidence>
<dbReference type="EMBL" id="KE503207">
    <property type="protein sequence ID" value="EPX72987.1"/>
    <property type="molecule type" value="Genomic_DNA"/>
</dbReference>
<keyword evidence="2" id="KW-0813">Transport</keyword>
<dbReference type="Proteomes" id="UP000016088">
    <property type="component" value="Unassembled WGS sequence"/>
</dbReference>
<feature type="compositionally biased region" description="Basic and acidic residues" evidence="5">
    <location>
        <begin position="743"/>
        <end position="754"/>
    </location>
</feature>
<organism evidence="7 8">
    <name type="scientific">Schizosaccharomyces octosporus (strain yFS286)</name>
    <name type="common">Fission yeast</name>
    <name type="synonym">Octosporomyces octosporus</name>
    <dbReference type="NCBI Taxonomy" id="483514"/>
    <lineage>
        <taxon>Eukaryota</taxon>
        <taxon>Fungi</taxon>
        <taxon>Dikarya</taxon>
        <taxon>Ascomycota</taxon>
        <taxon>Taphrinomycotina</taxon>
        <taxon>Schizosaccharomycetes</taxon>
        <taxon>Schizosaccharomycetales</taxon>
        <taxon>Schizosaccharomycetaceae</taxon>
        <taxon>Schizosaccharomyces</taxon>
    </lineage>
</organism>
<protein>
    <submittedName>
        <fullName evidence="7">Secretory pathway protein Sec39</fullName>
    </submittedName>
</protein>
<dbReference type="eggNOG" id="ENOG502RS09">
    <property type="taxonomic scope" value="Eukaryota"/>
</dbReference>
<proteinExistence type="predicted"/>
<dbReference type="PANTHER" id="PTHR40787:SF3">
    <property type="entry name" value="PROTEIN TRANSPORT PROTEIN SEC39"/>
    <property type="match status" value="1"/>
</dbReference>
<name>S9PYF0_SCHOY</name>